<organism evidence="3 4">
    <name type="scientific">Prochlorococcus marinus (strain SARG / CCMP1375 / SS120)</name>
    <dbReference type="NCBI Taxonomy" id="167539"/>
    <lineage>
        <taxon>Bacteria</taxon>
        <taxon>Bacillati</taxon>
        <taxon>Cyanobacteriota</taxon>
        <taxon>Cyanophyceae</taxon>
        <taxon>Synechococcales</taxon>
        <taxon>Prochlorococcaceae</taxon>
        <taxon>Prochlorococcus</taxon>
    </lineage>
</organism>
<dbReference type="Gene3D" id="1.10.287.110">
    <property type="entry name" value="DnaJ domain"/>
    <property type="match status" value="1"/>
</dbReference>
<dbReference type="SMART" id="SM00271">
    <property type="entry name" value="DnaJ"/>
    <property type="match status" value="1"/>
</dbReference>
<gene>
    <name evidence="3" type="primary">cbpA</name>
    <name evidence="3" type="ordered locus">Pro_0939</name>
</gene>
<dbReference type="GO" id="GO:0051082">
    <property type="term" value="F:unfolded protein binding"/>
    <property type="evidence" value="ECO:0007669"/>
    <property type="project" value="InterPro"/>
</dbReference>
<dbReference type="Proteomes" id="UP000001420">
    <property type="component" value="Chromosome"/>
</dbReference>
<dbReference type="HOGENOM" id="CLU_017633_0_0_3"/>
<keyword evidence="1" id="KW-0143">Chaperone</keyword>
<dbReference type="RefSeq" id="WP_011125091.1">
    <property type="nucleotide sequence ID" value="NC_005042.1"/>
</dbReference>
<dbReference type="OrthoDB" id="9779889at2"/>
<dbReference type="STRING" id="167539.Pro_0939"/>
<dbReference type="PATRIC" id="fig|167539.5.peg.988"/>
<dbReference type="PRINTS" id="PR00625">
    <property type="entry name" value="JDOMAIN"/>
</dbReference>
<dbReference type="PROSITE" id="PS50076">
    <property type="entry name" value="DNAJ_2"/>
    <property type="match status" value="1"/>
</dbReference>
<dbReference type="EnsemblBacteria" id="AAP99983">
    <property type="protein sequence ID" value="AAP99983"/>
    <property type="gene ID" value="Pro_0939"/>
</dbReference>
<evidence type="ECO:0000313" key="4">
    <source>
        <dbReference type="Proteomes" id="UP000001420"/>
    </source>
</evidence>
<dbReference type="PANTHER" id="PTHR44145">
    <property type="entry name" value="DNAJ HOMOLOG SUBFAMILY A MEMBER 3, MITOCHONDRIAL"/>
    <property type="match status" value="1"/>
</dbReference>
<evidence type="ECO:0000256" key="1">
    <source>
        <dbReference type="ARBA" id="ARBA00023186"/>
    </source>
</evidence>
<evidence type="ECO:0000259" key="2">
    <source>
        <dbReference type="PROSITE" id="PS50076"/>
    </source>
</evidence>
<dbReference type="KEGG" id="pma:Pro_0939"/>
<dbReference type="PANTHER" id="PTHR44145:SF3">
    <property type="entry name" value="DNAJ HOMOLOG SUBFAMILY A MEMBER 3, MITOCHONDRIAL"/>
    <property type="match status" value="1"/>
</dbReference>
<dbReference type="Pfam" id="PF00226">
    <property type="entry name" value="DnaJ"/>
    <property type="match status" value="1"/>
</dbReference>
<dbReference type="InterPro" id="IPR036869">
    <property type="entry name" value="J_dom_sf"/>
</dbReference>
<dbReference type="InterPro" id="IPR008971">
    <property type="entry name" value="HSP40/DnaJ_pept-bd"/>
</dbReference>
<dbReference type="Gene3D" id="2.60.260.20">
    <property type="entry name" value="Urease metallochaperone UreE, N-terminal domain"/>
    <property type="match status" value="2"/>
</dbReference>
<evidence type="ECO:0000313" key="3">
    <source>
        <dbReference type="EMBL" id="AAP99983.1"/>
    </source>
</evidence>
<feature type="domain" description="J" evidence="2">
    <location>
        <begin position="8"/>
        <end position="73"/>
    </location>
</feature>
<protein>
    <submittedName>
        <fullName evidence="3">DnaJ-class molecular chaperone</fullName>
    </submittedName>
</protein>
<dbReference type="SUPFAM" id="SSF46565">
    <property type="entry name" value="Chaperone J-domain"/>
    <property type="match status" value="1"/>
</dbReference>
<dbReference type="SUPFAM" id="SSF49493">
    <property type="entry name" value="HSP40/DnaJ peptide-binding domain"/>
    <property type="match status" value="2"/>
</dbReference>
<dbReference type="InterPro" id="IPR001623">
    <property type="entry name" value="DnaJ_domain"/>
</dbReference>
<dbReference type="AlphaFoldDB" id="Q7VC03"/>
<dbReference type="eggNOG" id="COG0484">
    <property type="taxonomic scope" value="Bacteria"/>
</dbReference>
<dbReference type="GO" id="GO:0006457">
    <property type="term" value="P:protein folding"/>
    <property type="evidence" value="ECO:0007669"/>
    <property type="project" value="InterPro"/>
</dbReference>
<dbReference type="InterPro" id="IPR051938">
    <property type="entry name" value="Apopto_cytoskel_mod"/>
</dbReference>
<dbReference type="CDD" id="cd06257">
    <property type="entry name" value="DnaJ"/>
    <property type="match status" value="1"/>
</dbReference>
<proteinExistence type="predicted"/>
<reference evidence="3 4" key="1">
    <citation type="journal article" date="2003" name="Proc. Natl. Acad. Sci. U.S.A.">
        <title>Genome sequence of the cyanobacterium Prochlorococcus marinus SS120, a nearly minimal oxyphototrophic genome.</title>
        <authorList>
            <person name="Dufresne A."/>
            <person name="Salanoubat M."/>
            <person name="Partensky F."/>
            <person name="Artiguenave F."/>
            <person name="Axmann I.M."/>
            <person name="Barbe V."/>
            <person name="Duprat S."/>
            <person name="Galperin M.Y."/>
            <person name="Koonin E.V."/>
            <person name="Le Gall F."/>
            <person name="Makarova K.S."/>
            <person name="Ostrowski M."/>
            <person name="Oztas S."/>
            <person name="Robert C."/>
            <person name="Rogozin I.B."/>
            <person name="Scanlan D.J."/>
            <person name="Tandeau de Marsac N."/>
            <person name="Weissenbach J."/>
            <person name="Wincker P."/>
            <person name="Wolf Y.I."/>
            <person name="Hess W.R."/>
        </authorList>
    </citation>
    <scope>NUCLEOTIDE SEQUENCE [LARGE SCALE GENOMIC DNA]</scope>
    <source>
        <strain evidence="4">SARG / CCMP1375 / SS120</strain>
    </source>
</reference>
<dbReference type="Pfam" id="PF01556">
    <property type="entry name" value="DnaJ_C"/>
    <property type="match status" value="1"/>
</dbReference>
<name>Q7VC03_PROMA</name>
<dbReference type="EMBL" id="AE017126">
    <property type="protein sequence ID" value="AAP99983.1"/>
    <property type="molecule type" value="Genomic_DNA"/>
</dbReference>
<dbReference type="InterPro" id="IPR002939">
    <property type="entry name" value="DnaJ_C"/>
</dbReference>
<sequence length="308" mass="34903">MTSTTKPDYWSILGLVPGSNIDQIKSAFRSEARRWHPDLNVNDINAEERFKLINEAYAVLSDSKKRASWEALNTPITNELFANGFPSYNEYIDVVLGINNYENVDQDNTQRIEKEFIQQNHQYDYDYQDYEKPTQSPNQPPPIKQVEDIETVIDLTPEQALNGTTIEIELANGTIVEVLTPPFTGDGWRLRLSGVVVGGRDHFLHLKVQTEDGLRIDGLRVLYRLELFPQDALFGCGVEIPTLDGPVILQVPPKSSSGRLLRLRGRGLQFEDLTGDQIVEIVVVLPADLTDSELALYKRLQELSFDEE</sequence>
<keyword evidence="4" id="KW-1185">Reference proteome</keyword>
<accession>Q7VC03</accession>